<reference evidence="3" key="1">
    <citation type="journal article" date="2019" name="Int. J. Syst. Evol. Microbiol.">
        <title>The Global Catalogue of Microorganisms (GCM) 10K type strain sequencing project: providing services to taxonomists for standard genome sequencing and annotation.</title>
        <authorList>
            <consortium name="The Broad Institute Genomics Platform"/>
            <consortium name="The Broad Institute Genome Sequencing Center for Infectious Disease"/>
            <person name="Wu L."/>
            <person name="Ma J."/>
        </authorList>
    </citation>
    <scope>NUCLEOTIDE SEQUENCE [LARGE SCALE GENOMIC DNA]</scope>
    <source>
        <strain evidence="3">CGMCC 1.15353</strain>
    </source>
</reference>
<dbReference type="Proteomes" id="UP000642571">
    <property type="component" value="Unassembled WGS sequence"/>
</dbReference>
<evidence type="ECO:0000313" key="3">
    <source>
        <dbReference type="Proteomes" id="UP000642571"/>
    </source>
</evidence>
<protein>
    <submittedName>
        <fullName evidence="2">Uncharacterized protein</fullName>
    </submittedName>
</protein>
<keyword evidence="1" id="KW-1133">Transmembrane helix</keyword>
<keyword evidence="1" id="KW-0472">Membrane</keyword>
<feature type="transmembrane region" description="Helical" evidence="1">
    <location>
        <begin position="12"/>
        <end position="30"/>
    </location>
</feature>
<accession>A0ABQ1Q0A8</accession>
<name>A0ABQ1Q0A8_9BACI</name>
<proteinExistence type="predicted"/>
<comment type="caution">
    <text evidence="2">The sequence shown here is derived from an EMBL/GenBank/DDBJ whole genome shotgun (WGS) entry which is preliminary data.</text>
</comment>
<sequence length="73" mass="7923">MKDHSTSQWKVSQIAVYSCIGAVVSTSIMMGPNLSFIIGAIVVTLLVILVNAIIVFEKKERDKGGDKGEDRDV</sequence>
<evidence type="ECO:0000256" key="1">
    <source>
        <dbReference type="SAM" id="Phobius"/>
    </source>
</evidence>
<evidence type="ECO:0000313" key="2">
    <source>
        <dbReference type="EMBL" id="GGD08222.1"/>
    </source>
</evidence>
<gene>
    <name evidence="2" type="ORF">GCM10011389_14710</name>
</gene>
<organism evidence="2 3">
    <name type="scientific">Pontibacillus salipaludis</name>
    <dbReference type="NCBI Taxonomy" id="1697394"/>
    <lineage>
        <taxon>Bacteria</taxon>
        <taxon>Bacillati</taxon>
        <taxon>Bacillota</taxon>
        <taxon>Bacilli</taxon>
        <taxon>Bacillales</taxon>
        <taxon>Bacillaceae</taxon>
        <taxon>Pontibacillus</taxon>
    </lineage>
</organism>
<keyword evidence="1" id="KW-0812">Transmembrane</keyword>
<dbReference type="RefSeq" id="WP_188652349.1">
    <property type="nucleotide sequence ID" value="NZ_BMIN01000005.1"/>
</dbReference>
<dbReference type="EMBL" id="BMIN01000005">
    <property type="protein sequence ID" value="GGD08222.1"/>
    <property type="molecule type" value="Genomic_DNA"/>
</dbReference>
<feature type="transmembrane region" description="Helical" evidence="1">
    <location>
        <begin position="36"/>
        <end position="56"/>
    </location>
</feature>
<keyword evidence="3" id="KW-1185">Reference proteome</keyword>